<feature type="region of interest" description="Disordered" evidence="1">
    <location>
        <begin position="157"/>
        <end position="183"/>
    </location>
</feature>
<feature type="region of interest" description="Disordered" evidence="1">
    <location>
        <begin position="1"/>
        <end position="38"/>
    </location>
</feature>
<dbReference type="Pfam" id="PF07589">
    <property type="entry name" value="PEP-CTERM"/>
    <property type="match status" value="1"/>
</dbReference>
<feature type="region of interest" description="Disordered" evidence="1">
    <location>
        <begin position="200"/>
        <end position="233"/>
    </location>
</feature>
<evidence type="ECO:0000259" key="3">
    <source>
        <dbReference type="Pfam" id="PF07589"/>
    </source>
</evidence>
<dbReference type="AlphaFoldDB" id="A0A4Q7LEH0"/>
<proteinExistence type="predicted"/>
<dbReference type="RefSeq" id="WP_242615646.1">
    <property type="nucleotide sequence ID" value="NZ_SGWV01000011.1"/>
</dbReference>
<name>A0A4Q7LEH0_9BURK</name>
<evidence type="ECO:0000256" key="2">
    <source>
        <dbReference type="SAM" id="Phobius"/>
    </source>
</evidence>
<dbReference type="InterPro" id="IPR013424">
    <property type="entry name" value="Ice-binding_C"/>
</dbReference>
<feature type="transmembrane region" description="Helical" evidence="2">
    <location>
        <begin position="44"/>
        <end position="64"/>
    </location>
</feature>
<evidence type="ECO:0000313" key="4">
    <source>
        <dbReference type="EMBL" id="RZS52351.1"/>
    </source>
</evidence>
<keyword evidence="2" id="KW-0812">Transmembrane</keyword>
<keyword evidence="2" id="KW-0472">Membrane</keyword>
<evidence type="ECO:0000256" key="1">
    <source>
        <dbReference type="SAM" id="MobiDB-lite"/>
    </source>
</evidence>
<feature type="region of interest" description="Disordered" evidence="1">
    <location>
        <begin position="117"/>
        <end position="143"/>
    </location>
</feature>
<feature type="compositionally biased region" description="Basic and acidic residues" evidence="1">
    <location>
        <begin position="122"/>
        <end position="134"/>
    </location>
</feature>
<keyword evidence="2" id="KW-1133">Transmembrane helix</keyword>
<feature type="compositionally biased region" description="Polar residues" evidence="1">
    <location>
        <begin position="9"/>
        <end position="22"/>
    </location>
</feature>
<dbReference type="NCBIfam" id="TIGR02595">
    <property type="entry name" value="PEP_CTERM"/>
    <property type="match status" value="1"/>
</dbReference>
<dbReference type="EMBL" id="SGWV01000011">
    <property type="protein sequence ID" value="RZS52351.1"/>
    <property type="molecule type" value="Genomic_DNA"/>
</dbReference>
<protein>
    <submittedName>
        <fullName evidence="4">Putative secreted protein with PEP-CTERM sorting signal</fullName>
    </submittedName>
</protein>
<sequence>MSFTPPNPAGNSGSAPSTNTSARVFKNPTGAQAQDEEQRRKRRLMLLWLIAGMLAAGTLGYGLMNRNKGISPGPIAASGAAPAGGGGVQAGTPVIAGPAEQVNQVVAAAPRQVRPAVKPAVRKREAPVREDRAAGIKPPPVDPNEELVFDPPAAGEPQVFAQLDDGNNDPLGGGGGDASPPGTGLDLDGGEGFARRAALPNTGTGGPINSGGGGGGGNGGGGGTTGPVTPVPEPETYAMMLAGLAVIGWQARRRKRR</sequence>
<evidence type="ECO:0000313" key="5">
    <source>
        <dbReference type="Proteomes" id="UP000293433"/>
    </source>
</evidence>
<organism evidence="4 5">
    <name type="scientific">Sphaerotilus mobilis</name>
    <dbReference type="NCBI Taxonomy" id="47994"/>
    <lineage>
        <taxon>Bacteria</taxon>
        <taxon>Pseudomonadati</taxon>
        <taxon>Pseudomonadota</taxon>
        <taxon>Betaproteobacteria</taxon>
        <taxon>Burkholderiales</taxon>
        <taxon>Sphaerotilaceae</taxon>
        <taxon>Sphaerotilus</taxon>
    </lineage>
</organism>
<reference evidence="4 5" key="1">
    <citation type="submission" date="2019-02" db="EMBL/GenBank/DDBJ databases">
        <title>Genomic Encyclopedia of Type Strains, Phase IV (KMG-IV): sequencing the most valuable type-strain genomes for metagenomic binning, comparative biology and taxonomic classification.</title>
        <authorList>
            <person name="Goeker M."/>
        </authorList>
    </citation>
    <scope>NUCLEOTIDE SEQUENCE [LARGE SCALE GENOMIC DNA]</scope>
    <source>
        <strain evidence="4 5">DSM 10617</strain>
    </source>
</reference>
<gene>
    <name evidence="4" type="ORF">EV685_3544</name>
</gene>
<feature type="compositionally biased region" description="Gly residues" evidence="1">
    <location>
        <begin position="203"/>
        <end position="225"/>
    </location>
</feature>
<accession>A0A4Q7LEH0</accession>
<dbReference type="Proteomes" id="UP000293433">
    <property type="component" value="Unassembled WGS sequence"/>
</dbReference>
<feature type="domain" description="Ice-binding protein C-terminal" evidence="3">
    <location>
        <begin position="230"/>
        <end position="254"/>
    </location>
</feature>
<comment type="caution">
    <text evidence="4">The sequence shown here is derived from an EMBL/GenBank/DDBJ whole genome shotgun (WGS) entry which is preliminary data.</text>
</comment>
<keyword evidence="5" id="KW-1185">Reference proteome</keyword>